<dbReference type="Pfam" id="PF07690">
    <property type="entry name" value="MFS_1"/>
    <property type="match status" value="1"/>
</dbReference>
<feature type="transmembrane region" description="Helical" evidence="5">
    <location>
        <begin position="96"/>
        <end position="117"/>
    </location>
</feature>
<evidence type="ECO:0000313" key="7">
    <source>
        <dbReference type="Proteomes" id="UP000659654"/>
    </source>
</evidence>
<keyword evidence="7" id="KW-1185">Reference proteome</keyword>
<reference evidence="6" key="1">
    <citation type="submission" date="2020-09" db="EMBL/GenBank/DDBJ databases">
        <authorList>
            <person name="Kikuchi T."/>
        </authorList>
    </citation>
    <scope>NUCLEOTIDE SEQUENCE</scope>
    <source>
        <strain evidence="6">Ka4C1</strain>
    </source>
</reference>
<evidence type="ECO:0000256" key="1">
    <source>
        <dbReference type="ARBA" id="ARBA00004141"/>
    </source>
</evidence>
<dbReference type="EMBL" id="CAJFCV020000001">
    <property type="protein sequence ID" value="CAG9078735.1"/>
    <property type="molecule type" value="Genomic_DNA"/>
</dbReference>
<protein>
    <submittedName>
        <fullName evidence="6">(pine wood nematode) hypothetical protein</fullName>
    </submittedName>
</protein>
<proteinExistence type="predicted"/>
<gene>
    <name evidence="6" type="ORF">BXYJ_LOCUS5</name>
</gene>
<keyword evidence="4 5" id="KW-0472">Membrane</keyword>
<name>A0A7I8XHL6_BURXY</name>
<dbReference type="Gene3D" id="1.20.1250.20">
    <property type="entry name" value="MFS general substrate transporter like domains"/>
    <property type="match status" value="1"/>
</dbReference>
<comment type="subcellular location">
    <subcellularLocation>
        <location evidence="1">Membrane</location>
        <topology evidence="1">Multi-pass membrane protein</topology>
    </subcellularLocation>
</comment>
<dbReference type="GO" id="GO:0022857">
    <property type="term" value="F:transmembrane transporter activity"/>
    <property type="evidence" value="ECO:0007669"/>
    <property type="project" value="InterPro"/>
</dbReference>
<evidence type="ECO:0000256" key="4">
    <source>
        <dbReference type="ARBA" id="ARBA00023136"/>
    </source>
</evidence>
<dbReference type="EMBL" id="CAJFDI010000001">
    <property type="protein sequence ID" value="CAD5207598.1"/>
    <property type="molecule type" value="Genomic_DNA"/>
</dbReference>
<evidence type="ECO:0000256" key="5">
    <source>
        <dbReference type="SAM" id="Phobius"/>
    </source>
</evidence>
<feature type="transmembrane region" description="Helical" evidence="5">
    <location>
        <begin position="194"/>
        <end position="215"/>
    </location>
</feature>
<feature type="transmembrane region" description="Helical" evidence="5">
    <location>
        <begin position="327"/>
        <end position="352"/>
    </location>
</feature>
<accession>A0A7I8XHL6</accession>
<evidence type="ECO:0000256" key="3">
    <source>
        <dbReference type="ARBA" id="ARBA00022989"/>
    </source>
</evidence>
<evidence type="ECO:0000256" key="2">
    <source>
        <dbReference type="ARBA" id="ARBA00022692"/>
    </source>
</evidence>
<keyword evidence="3 5" id="KW-1133">Transmembrane helix</keyword>
<dbReference type="PANTHER" id="PTHR23507">
    <property type="entry name" value="ZGC:174356"/>
    <property type="match status" value="1"/>
</dbReference>
<dbReference type="AlphaFoldDB" id="A0A7I8XHL6"/>
<dbReference type="PANTHER" id="PTHR23507:SF11">
    <property type="entry name" value="SOLUTE CARRIER FAMILY RELATED"/>
    <property type="match status" value="1"/>
</dbReference>
<dbReference type="InterPro" id="IPR011701">
    <property type="entry name" value="MFS"/>
</dbReference>
<dbReference type="InterPro" id="IPR036259">
    <property type="entry name" value="MFS_trans_sf"/>
</dbReference>
<feature type="transmembrane region" description="Helical" evidence="5">
    <location>
        <begin position="161"/>
        <end position="182"/>
    </location>
</feature>
<dbReference type="Proteomes" id="UP000582659">
    <property type="component" value="Unassembled WGS sequence"/>
</dbReference>
<feature type="transmembrane region" description="Helical" evidence="5">
    <location>
        <begin position="12"/>
        <end position="29"/>
    </location>
</feature>
<dbReference type="Proteomes" id="UP000659654">
    <property type="component" value="Unassembled WGS sequence"/>
</dbReference>
<dbReference type="GO" id="GO:0016020">
    <property type="term" value="C:membrane"/>
    <property type="evidence" value="ECO:0007669"/>
    <property type="project" value="UniProtKB-SubCell"/>
</dbReference>
<organism evidence="6 7">
    <name type="scientific">Bursaphelenchus xylophilus</name>
    <name type="common">Pinewood nematode worm</name>
    <name type="synonym">Aphelenchoides xylophilus</name>
    <dbReference type="NCBI Taxonomy" id="6326"/>
    <lineage>
        <taxon>Eukaryota</taxon>
        <taxon>Metazoa</taxon>
        <taxon>Ecdysozoa</taxon>
        <taxon>Nematoda</taxon>
        <taxon>Chromadorea</taxon>
        <taxon>Rhabditida</taxon>
        <taxon>Tylenchina</taxon>
        <taxon>Tylenchomorpha</taxon>
        <taxon>Aphelenchoidea</taxon>
        <taxon>Aphelenchoididae</taxon>
        <taxon>Bursaphelenchus</taxon>
    </lineage>
</organism>
<feature type="transmembrane region" description="Helical" evidence="5">
    <location>
        <begin position="416"/>
        <end position="439"/>
    </location>
</feature>
<comment type="caution">
    <text evidence="6">The sequence shown here is derived from an EMBL/GenBank/DDBJ whole genome shotgun (WGS) entry which is preliminary data.</text>
</comment>
<sequence>MWHQIQSFQIRMELVILAIAICDTARIVITPTLMEDKVKRVYVPTSDVANDSVLLKKFYNKKMVEWDQNYSYVNMPLAVMATIFFGSFSDKHGRKVPMIAGLLGMFVGNMIYIFVWWDNTDWPLAWLFLAAVSNGITGGFRMVTSSVNAYLSDQFEVKRVLSIRMIITYTILNVGDLIGSQLTKLLSHQFHETTAAFVMQAINLIVLSYVIFFVPNIKDQPRDYRFARIAKDGLLSMWASVKVVIRQRENYNRTLLWLTFTCVLLNRTAFNEEKDLIGTYTKLDPFHWTTDDFAEYKSYRPFTQIIGLLFGLFILKKLLKLKDTTIVIIATVSMGIDSLLIGLATSSLLIYISMAVGFMHALTNPLIFTLYSCLVDGQETGRVFALDSILQQVASFLKTAVLQTIYTHTLNWYQGFIWIILSVMAIISAIIMTGIHVVLHKSNPDIAI</sequence>
<dbReference type="SMR" id="A0A7I8XHL6"/>
<feature type="transmembrane region" description="Helical" evidence="5">
    <location>
        <begin position="254"/>
        <end position="270"/>
    </location>
</feature>
<feature type="transmembrane region" description="Helical" evidence="5">
    <location>
        <begin position="123"/>
        <end position="140"/>
    </location>
</feature>
<dbReference type="OrthoDB" id="3026777at2759"/>
<keyword evidence="2 5" id="KW-0812">Transmembrane</keyword>
<dbReference type="SUPFAM" id="SSF103473">
    <property type="entry name" value="MFS general substrate transporter"/>
    <property type="match status" value="1"/>
</dbReference>
<feature type="transmembrane region" description="Helical" evidence="5">
    <location>
        <begin position="298"/>
        <end position="315"/>
    </location>
</feature>
<feature type="transmembrane region" description="Helical" evidence="5">
    <location>
        <begin position="70"/>
        <end position="89"/>
    </location>
</feature>
<evidence type="ECO:0000313" key="6">
    <source>
        <dbReference type="EMBL" id="CAD5207598.1"/>
    </source>
</evidence>